<dbReference type="InterPro" id="IPR002624">
    <property type="entry name" value="DCK/DGK"/>
</dbReference>
<dbReference type="GO" id="GO:0005524">
    <property type="term" value="F:ATP binding"/>
    <property type="evidence" value="ECO:0007669"/>
    <property type="project" value="InterPro"/>
</dbReference>
<organism evidence="2">
    <name type="scientific">viral metagenome</name>
    <dbReference type="NCBI Taxonomy" id="1070528"/>
    <lineage>
        <taxon>unclassified sequences</taxon>
        <taxon>metagenomes</taxon>
        <taxon>organismal metagenomes</taxon>
    </lineage>
</organism>
<dbReference type="EMBL" id="MN740446">
    <property type="protein sequence ID" value="QHU26921.1"/>
    <property type="molecule type" value="Genomic_DNA"/>
</dbReference>
<evidence type="ECO:0000259" key="1">
    <source>
        <dbReference type="Pfam" id="PF01712"/>
    </source>
</evidence>
<dbReference type="Gene3D" id="3.40.50.300">
    <property type="entry name" value="P-loop containing nucleotide triphosphate hydrolases"/>
    <property type="match status" value="1"/>
</dbReference>
<dbReference type="CDD" id="cd01673">
    <property type="entry name" value="dNK"/>
    <property type="match status" value="1"/>
</dbReference>
<accession>A0A6C0LB65</accession>
<dbReference type="InterPro" id="IPR027417">
    <property type="entry name" value="P-loop_NTPase"/>
</dbReference>
<dbReference type="PANTHER" id="PTHR10513">
    <property type="entry name" value="DEOXYNUCLEOSIDE KINASE"/>
    <property type="match status" value="1"/>
</dbReference>
<dbReference type="GO" id="GO:0005737">
    <property type="term" value="C:cytoplasm"/>
    <property type="evidence" value="ECO:0007669"/>
    <property type="project" value="TreeGrafter"/>
</dbReference>
<reference evidence="2" key="1">
    <citation type="journal article" date="2020" name="Nature">
        <title>Giant virus diversity and host interactions through global metagenomics.</title>
        <authorList>
            <person name="Schulz F."/>
            <person name="Roux S."/>
            <person name="Paez-Espino D."/>
            <person name="Jungbluth S."/>
            <person name="Walsh D.A."/>
            <person name="Denef V.J."/>
            <person name="McMahon K.D."/>
            <person name="Konstantinidis K.T."/>
            <person name="Eloe-Fadrosh E.A."/>
            <person name="Kyrpides N.C."/>
            <person name="Woyke T."/>
        </authorList>
    </citation>
    <scope>NUCLEOTIDE SEQUENCE</scope>
    <source>
        <strain evidence="2">GVMAG-M-3300027759-42</strain>
    </source>
</reference>
<dbReference type="InterPro" id="IPR031314">
    <property type="entry name" value="DNK_dom"/>
</dbReference>
<dbReference type="GO" id="GO:0019136">
    <property type="term" value="F:deoxynucleoside kinase activity"/>
    <property type="evidence" value="ECO:0007669"/>
    <property type="project" value="InterPro"/>
</dbReference>
<feature type="domain" description="Deoxynucleoside kinase" evidence="1">
    <location>
        <begin position="8"/>
        <end position="214"/>
    </location>
</feature>
<proteinExistence type="predicted"/>
<sequence>MSAKPVIISIEGNIGSGKTTILENLEKRLEQNKSILFLREPLDVWESVKDSQTGENILQKFYADPNKYAFAFQVMAYATRLSMVRHAINTGNGKYKAIVLERSLAADKRIFAKMLYDDGKIDDVCYQIYQKFYKEFSDEVGLNGIVYIDADAEVCKQRVQKRSRQGEDGIPLEYLQKCKKYHDEWMSDESMALKIKTNQDVTYDPADSNDQGNKWIEQITRYIYETMENETNHNKW</sequence>
<dbReference type="PIRSF" id="PIRSF000705">
    <property type="entry name" value="DNK"/>
    <property type="match status" value="1"/>
</dbReference>
<dbReference type="PANTHER" id="PTHR10513:SF35">
    <property type="entry name" value="DEOXYADENOSINE KINASE"/>
    <property type="match status" value="1"/>
</dbReference>
<dbReference type="Pfam" id="PF01712">
    <property type="entry name" value="dNK"/>
    <property type="match status" value="1"/>
</dbReference>
<dbReference type="SUPFAM" id="SSF52540">
    <property type="entry name" value="P-loop containing nucleoside triphosphate hydrolases"/>
    <property type="match status" value="1"/>
</dbReference>
<dbReference type="AlphaFoldDB" id="A0A6C0LB65"/>
<protein>
    <recommendedName>
        <fullName evidence="1">Deoxynucleoside kinase domain-containing protein</fullName>
    </recommendedName>
</protein>
<evidence type="ECO:0000313" key="2">
    <source>
        <dbReference type="EMBL" id="QHU26921.1"/>
    </source>
</evidence>
<name>A0A6C0LB65_9ZZZZ</name>
<dbReference type="InterPro" id="IPR050566">
    <property type="entry name" value="Deoxyribonucleoside_kinase"/>
</dbReference>